<dbReference type="InterPro" id="IPR005018">
    <property type="entry name" value="DOMON_domain"/>
</dbReference>
<keyword evidence="3" id="KW-0732">Signal</keyword>
<sequence>MHHRRRSILQLALLLLAASPAAMLAAGGSCEREEFPAGRSYATCADLPALGASLHWTYDAAASSLSLAFAAKPSGASGAGWVAWGVNPTGDGMKGAQTLLAFKSKGAYVVNTYNLTGYRPLSAASTPIAFEATELAADEGADGKVRLYGTLQLPKGMEAVNHIWQVGSTVANGVPAKHAFAQENLEAKGSLVLTGAGATEAAPAPDTALATWAPPPPGCVKLNVDDSFVEADSNGGVGMILRVHSGGVIFSSCRFMFTCSSALEAEAAACCEGIALALEWSQAPVIIETDCSMLASMLKEDVINR</sequence>
<evidence type="ECO:0000256" key="2">
    <source>
        <dbReference type="ARBA" id="ARBA00022448"/>
    </source>
</evidence>
<dbReference type="EnsemblPlants" id="EMT03518">
    <property type="protein sequence ID" value="EMT03518"/>
    <property type="gene ID" value="F775_17187"/>
</dbReference>
<dbReference type="AlphaFoldDB" id="R7W1D8"/>
<keyword evidence="4" id="KW-0472">Membrane</keyword>
<dbReference type="InterPro" id="IPR036397">
    <property type="entry name" value="RNaseH_sf"/>
</dbReference>
<dbReference type="PANTHER" id="PTHR23130:SF192">
    <property type="entry name" value="OS09G0501100 PROTEIN"/>
    <property type="match status" value="1"/>
</dbReference>
<keyword evidence="2" id="KW-0813">Transport</keyword>
<organism evidence="5">
    <name type="scientific">Aegilops tauschii</name>
    <name type="common">Tausch's goatgrass</name>
    <name type="synonym">Aegilops squarrosa</name>
    <dbReference type="NCBI Taxonomy" id="37682"/>
    <lineage>
        <taxon>Eukaryota</taxon>
        <taxon>Viridiplantae</taxon>
        <taxon>Streptophyta</taxon>
        <taxon>Embryophyta</taxon>
        <taxon>Tracheophyta</taxon>
        <taxon>Spermatophyta</taxon>
        <taxon>Magnoliopsida</taxon>
        <taxon>Liliopsida</taxon>
        <taxon>Poales</taxon>
        <taxon>Poaceae</taxon>
        <taxon>BOP clade</taxon>
        <taxon>Pooideae</taxon>
        <taxon>Triticodae</taxon>
        <taxon>Triticeae</taxon>
        <taxon>Triticinae</taxon>
        <taxon>Aegilops</taxon>
    </lineage>
</organism>
<dbReference type="Pfam" id="PF04526">
    <property type="entry name" value="DUF568"/>
    <property type="match status" value="1"/>
</dbReference>
<name>R7W1D8_AEGTA</name>
<reference evidence="5" key="1">
    <citation type="submission" date="2015-06" db="UniProtKB">
        <authorList>
            <consortium name="EnsemblPlants"/>
        </authorList>
    </citation>
    <scope>IDENTIFICATION</scope>
</reference>
<dbReference type="Gene3D" id="3.30.420.10">
    <property type="entry name" value="Ribonuclease H-like superfamily/Ribonuclease H"/>
    <property type="match status" value="1"/>
</dbReference>
<evidence type="ECO:0000256" key="1">
    <source>
        <dbReference type="ARBA" id="ARBA00004370"/>
    </source>
</evidence>
<dbReference type="PROSITE" id="PS51257">
    <property type="entry name" value="PROKAR_LIPOPROTEIN"/>
    <property type="match status" value="1"/>
</dbReference>
<dbReference type="InterPro" id="IPR012337">
    <property type="entry name" value="RNaseH-like_sf"/>
</dbReference>
<evidence type="ECO:0000256" key="3">
    <source>
        <dbReference type="ARBA" id="ARBA00022729"/>
    </source>
</evidence>
<dbReference type="PROSITE" id="PS50836">
    <property type="entry name" value="DOMON"/>
    <property type="match status" value="1"/>
</dbReference>
<dbReference type="InterPro" id="IPR002156">
    <property type="entry name" value="RNaseH_domain"/>
</dbReference>
<dbReference type="GO" id="GO:0016020">
    <property type="term" value="C:membrane"/>
    <property type="evidence" value="ECO:0007669"/>
    <property type="project" value="UniProtKB-SubCell"/>
</dbReference>
<dbReference type="SUPFAM" id="SSF53098">
    <property type="entry name" value="Ribonuclease H-like"/>
    <property type="match status" value="1"/>
</dbReference>
<evidence type="ECO:0000313" key="5">
    <source>
        <dbReference type="EnsemblPlants" id="EMT03518"/>
    </source>
</evidence>
<evidence type="ECO:0000256" key="4">
    <source>
        <dbReference type="ARBA" id="ARBA00023136"/>
    </source>
</evidence>
<protein>
    <submittedName>
        <fullName evidence="5">Auxin-induced in root cultures protein 12</fullName>
    </submittedName>
</protein>
<dbReference type="Pfam" id="PF13456">
    <property type="entry name" value="RVT_3"/>
    <property type="match status" value="1"/>
</dbReference>
<dbReference type="InterPro" id="IPR045265">
    <property type="entry name" value="AIR12_DOMON"/>
</dbReference>
<proteinExistence type="predicted"/>
<dbReference type="GO" id="GO:0003676">
    <property type="term" value="F:nucleic acid binding"/>
    <property type="evidence" value="ECO:0007669"/>
    <property type="project" value="InterPro"/>
</dbReference>
<accession>R7W1D8</accession>
<dbReference type="GO" id="GO:0004523">
    <property type="term" value="F:RNA-DNA hybrid ribonuclease activity"/>
    <property type="evidence" value="ECO:0007669"/>
    <property type="project" value="InterPro"/>
</dbReference>
<dbReference type="PANTHER" id="PTHR23130">
    <property type="entry name" value="CYTOCHROME B561 AND DOMON DOMAIN-CONTAINING PROTEIN"/>
    <property type="match status" value="1"/>
</dbReference>
<comment type="subcellular location">
    <subcellularLocation>
        <location evidence="1">Membrane</location>
    </subcellularLocation>
</comment>
<dbReference type="CDD" id="cd09629">
    <property type="entry name" value="DOMON_CIL1_like"/>
    <property type="match status" value="1"/>
</dbReference>